<keyword evidence="1" id="KW-1133">Transmembrane helix</keyword>
<evidence type="ECO:0000313" key="3">
    <source>
        <dbReference type="Proteomes" id="UP000799779"/>
    </source>
</evidence>
<evidence type="ECO:0000256" key="1">
    <source>
        <dbReference type="SAM" id="Phobius"/>
    </source>
</evidence>
<dbReference type="AlphaFoldDB" id="A0A6A5X2E6"/>
<gene>
    <name evidence="2" type="ORF">P154DRAFT_358210</name>
</gene>
<feature type="transmembrane region" description="Helical" evidence="1">
    <location>
        <begin position="48"/>
        <end position="77"/>
    </location>
</feature>
<keyword evidence="1" id="KW-0812">Transmembrane</keyword>
<name>A0A6A5X2E6_9PLEO</name>
<keyword evidence="3" id="KW-1185">Reference proteome</keyword>
<dbReference type="EMBL" id="ML977564">
    <property type="protein sequence ID" value="KAF2005346.1"/>
    <property type="molecule type" value="Genomic_DNA"/>
</dbReference>
<feature type="transmembrane region" description="Helical" evidence="1">
    <location>
        <begin position="97"/>
        <end position="115"/>
    </location>
</feature>
<proteinExistence type="predicted"/>
<dbReference type="Proteomes" id="UP000799779">
    <property type="component" value="Unassembled WGS sequence"/>
</dbReference>
<sequence length="116" mass="13691">MSREEPWPTSLLPALLHRDTRHRTVASCLGRQIPNIPSTYEMHSYMSLCWFLTHFAPIAMASCILALLIVNIFLWVLYCIYTWTSKDLLDWWQAVELPAWVTIWVVNLVIWKMHFA</sequence>
<evidence type="ECO:0000313" key="2">
    <source>
        <dbReference type="EMBL" id="KAF2005346.1"/>
    </source>
</evidence>
<keyword evidence="1" id="KW-0472">Membrane</keyword>
<organism evidence="2 3">
    <name type="scientific">Amniculicola lignicola CBS 123094</name>
    <dbReference type="NCBI Taxonomy" id="1392246"/>
    <lineage>
        <taxon>Eukaryota</taxon>
        <taxon>Fungi</taxon>
        <taxon>Dikarya</taxon>
        <taxon>Ascomycota</taxon>
        <taxon>Pezizomycotina</taxon>
        <taxon>Dothideomycetes</taxon>
        <taxon>Pleosporomycetidae</taxon>
        <taxon>Pleosporales</taxon>
        <taxon>Amniculicolaceae</taxon>
        <taxon>Amniculicola</taxon>
    </lineage>
</organism>
<protein>
    <submittedName>
        <fullName evidence="2">Uncharacterized protein</fullName>
    </submittedName>
</protein>
<reference evidence="2" key="1">
    <citation type="journal article" date="2020" name="Stud. Mycol.">
        <title>101 Dothideomycetes genomes: a test case for predicting lifestyles and emergence of pathogens.</title>
        <authorList>
            <person name="Haridas S."/>
            <person name="Albert R."/>
            <person name="Binder M."/>
            <person name="Bloem J."/>
            <person name="Labutti K."/>
            <person name="Salamov A."/>
            <person name="Andreopoulos B."/>
            <person name="Baker S."/>
            <person name="Barry K."/>
            <person name="Bills G."/>
            <person name="Bluhm B."/>
            <person name="Cannon C."/>
            <person name="Castanera R."/>
            <person name="Culley D."/>
            <person name="Daum C."/>
            <person name="Ezra D."/>
            <person name="Gonzalez J."/>
            <person name="Henrissat B."/>
            <person name="Kuo A."/>
            <person name="Liang C."/>
            <person name="Lipzen A."/>
            <person name="Lutzoni F."/>
            <person name="Magnuson J."/>
            <person name="Mondo S."/>
            <person name="Nolan M."/>
            <person name="Ohm R."/>
            <person name="Pangilinan J."/>
            <person name="Park H.-J."/>
            <person name="Ramirez L."/>
            <person name="Alfaro M."/>
            <person name="Sun H."/>
            <person name="Tritt A."/>
            <person name="Yoshinaga Y."/>
            <person name="Zwiers L.-H."/>
            <person name="Turgeon B."/>
            <person name="Goodwin S."/>
            <person name="Spatafora J."/>
            <person name="Crous P."/>
            <person name="Grigoriev I."/>
        </authorList>
    </citation>
    <scope>NUCLEOTIDE SEQUENCE</scope>
    <source>
        <strain evidence="2">CBS 123094</strain>
    </source>
</reference>
<accession>A0A6A5X2E6</accession>